<dbReference type="EMBL" id="LAZR01005838">
    <property type="protein sequence ID" value="KKM96752.1"/>
    <property type="molecule type" value="Genomic_DNA"/>
</dbReference>
<protein>
    <submittedName>
        <fullName evidence="1">Uncharacterized protein</fullName>
    </submittedName>
</protein>
<proteinExistence type="predicted"/>
<evidence type="ECO:0000313" key="1">
    <source>
        <dbReference type="EMBL" id="KKM96752.1"/>
    </source>
</evidence>
<accession>A0A0F9PU95</accession>
<reference evidence="1" key="1">
    <citation type="journal article" date="2015" name="Nature">
        <title>Complex archaea that bridge the gap between prokaryotes and eukaryotes.</title>
        <authorList>
            <person name="Spang A."/>
            <person name="Saw J.H."/>
            <person name="Jorgensen S.L."/>
            <person name="Zaremba-Niedzwiedzka K."/>
            <person name="Martijn J."/>
            <person name="Lind A.E."/>
            <person name="van Eijk R."/>
            <person name="Schleper C."/>
            <person name="Guy L."/>
            <person name="Ettema T.J."/>
        </authorList>
    </citation>
    <scope>NUCLEOTIDE SEQUENCE</scope>
</reference>
<organism evidence="1">
    <name type="scientific">marine sediment metagenome</name>
    <dbReference type="NCBI Taxonomy" id="412755"/>
    <lineage>
        <taxon>unclassified sequences</taxon>
        <taxon>metagenomes</taxon>
        <taxon>ecological metagenomes</taxon>
    </lineage>
</organism>
<sequence>MVDFNKVVIRDTPKQEGNIHLSVHPFRVDSIHMMSQRGEYGHDWKEPIPPWQRLVADALWDSIPGLTTLFFQNGKVTLQHSQVFPDHEIAQAAKEVLTPFLENNLNGAYDNWVENREEREGPGTLPNLSFPSRLLTFFRGKGSSLKSLSCNLLVRIPRLPRG</sequence>
<comment type="caution">
    <text evidence="1">The sequence shown here is derived from an EMBL/GenBank/DDBJ whole genome shotgun (WGS) entry which is preliminary data.</text>
</comment>
<gene>
    <name evidence="1" type="ORF">LCGC14_1174890</name>
</gene>
<name>A0A0F9PU95_9ZZZZ</name>
<dbReference type="AlphaFoldDB" id="A0A0F9PU95"/>